<dbReference type="AlphaFoldDB" id="A0AA86MYY8"/>
<reference evidence="1" key="1">
    <citation type="submission" date="2022-10" db="EMBL/GenBank/DDBJ databases">
        <authorList>
            <person name="Koch H."/>
        </authorList>
    </citation>
    <scope>NUCLEOTIDE SEQUENCE</scope>
    <source>
        <strain evidence="1">DNF</strain>
    </source>
</reference>
<dbReference type="KEGG" id="nti:DNFV4_02097"/>
<evidence type="ECO:0000313" key="2">
    <source>
        <dbReference type="Proteomes" id="UP001179121"/>
    </source>
</evidence>
<evidence type="ECO:0000313" key="1">
    <source>
        <dbReference type="EMBL" id="CAI4031678.1"/>
    </source>
</evidence>
<name>A0AA86MYY8_9BACT</name>
<protein>
    <submittedName>
        <fullName evidence="1">Uncharacterized protein</fullName>
    </submittedName>
</protein>
<accession>A0AA86MYY8</accession>
<proteinExistence type="predicted"/>
<dbReference type="Proteomes" id="UP001179121">
    <property type="component" value="Chromosome"/>
</dbReference>
<sequence>MRNEPGKGHRIYRLYFNEEDPSDVALRRWIWSLPTRKRGHIVKSILRKQLADWGRMKGRRGVRKPRQIQRRVSERTLRASKPQRPIPATNEIQSLINQAFASTRSAS</sequence>
<gene>
    <name evidence="1" type="ORF">DNFV4_02097</name>
</gene>
<dbReference type="EMBL" id="OX365700">
    <property type="protein sequence ID" value="CAI4031678.1"/>
    <property type="molecule type" value="Genomic_DNA"/>
</dbReference>
<organism evidence="1 2">
    <name type="scientific">Nitrospira tepida</name>
    <dbReference type="NCBI Taxonomy" id="2973512"/>
    <lineage>
        <taxon>Bacteria</taxon>
        <taxon>Pseudomonadati</taxon>
        <taxon>Nitrospirota</taxon>
        <taxon>Nitrospiria</taxon>
        <taxon>Nitrospirales</taxon>
        <taxon>Nitrospiraceae</taxon>
        <taxon>Nitrospira</taxon>
    </lineage>
</organism>
<keyword evidence="2" id="KW-1185">Reference proteome</keyword>